<name>A0AAD8A2Q1_DIPPU</name>
<organism evidence="1 2">
    <name type="scientific">Diploptera punctata</name>
    <name type="common">Pacific beetle cockroach</name>
    <dbReference type="NCBI Taxonomy" id="6984"/>
    <lineage>
        <taxon>Eukaryota</taxon>
        <taxon>Metazoa</taxon>
        <taxon>Ecdysozoa</taxon>
        <taxon>Arthropoda</taxon>
        <taxon>Hexapoda</taxon>
        <taxon>Insecta</taxon>
        <taxon>Pterygota</taxon>
        <taxon>Neoptera</taxon>
        <taxon>Polyneoptera</taxon>
        <taxon>Dictyoptera</taxon>
        <taxon>Blattodea</taxon>
        <taxon>Blaberoidea</taxon>
        <taxon>Blaberidae</taxon>
        <taxon>Diplopterinae</taxon>
        <taxon>Diploptera</taxon>
    </lineage>
</organism>
<reference evidence="1" key="1">
    <citation type="journal article" date="2023" name="IScience">
        <title>Live-bearing cockroach genome reveals convergent evolutionary mechanisms linked to viviparity in insects and beyond.</title>
        <authorList>
            <person name="Fouks B."/>
            <person name="Harrison M.C."/>
            <person name="Mikhailova A.A."/>
            <person name="Marchal E."/>
            <person name="English S."/>
            <person name="Carruthers M."/>
            <person name="Jennings E.C."/>
            <person name="Chiamaka E.L."/>
            <person name="Frigard R.A."/>
            <person name="Pippel M."/>
            <person name="Attardo G.M."/>
            <person name="Benoit J.B."/>
            <person name="Bornberg-Bauer E."/>
            <person name="Tobe S.S."/>
        </authorList>
    </citation>
    <scope>NUCLEOTIDE SEQUENCE</scope>
    <source>
        <strain evidence="1">Stay&amp;Tobe</strain>
    </source>
</reference>
<evidence type="ECO:0000313" key="2">
    <source>
        <dbReference type="Proteomes" id="UP001233999"/>
    </source>
</evidence>
<sequence>NSPEPASGILKGLKTTLEDARRSLWRNITIATLAVKVYVCSVPIDYFSNCRRVVNSFKEPKVRIHLKAKIIFNELARPV</sequence>
<gene>
    <name evidence="1" type="ORF">L9F63_002110</name>
</gene>
<keyword evidence="2" id="KW-1185">Reference proteome</keyword>
<protein>
    <submittedName>
        <fullName evidence="1">Uncharacterized protein</fullName>
    </submittedName>
</protein>
<proteinExistence type="predicted"/>
<comment type="caution">
    <text evidence="1">The sequence shown here is derived from an EMBL/GenBank/DDBJ whole genome shotgun (WGS) entry which is preliminary data.</text>
</comment>
<evidence type="ECO:0000313" key="1">
    <source>
        <dbReference type="EMBL" id="KAJ9591352.1"/>
    </source>
</evidence>
<feature type="non-terminal residue" evidence="1">
    <location>
        <position position="79"/>
    </location>
</feature>
<accession>A0AAD8A2Q1</accession>
<dbReference type="EMBL" id="JASPKZ010003872">
    <property type="protein sequence ID" value="KAJ9591352.1"/>
    <property type="molecule type" value="Genomic_DNA"/>
</dbReference>
<dbReference type="Proteomes" id="UP001233999">
    <property type="component" value="Unassembled WGS sequence"/>
</dbReference>
<reference evidence="1" key="2">
    <citation type="submission" date="2023-05" db="EMBL/GenBank/DDBJ databases">
        <authorList>
            <person name="Fouks B."/>
        </authorList>
    </citation>
    <scope>NUCLEOTIDE SEQUENCE</scope>
    <source>
        <strain evidence="1">Stay&amp;Tobe</strain>
        <tissue evidence="1">Testes</tissue>
    </source>
</reference>
<dbReference type="AlphaFoldDB" id="A0AAD8A2Q1"/>
<feature type="non-terminal residue" evidence="1">
    <location>
        <position position="1"/>
    </location>
</feature>